<evidence type="ECO:0000313" key="2">
    <source>
        <dbReference type="EMBL" id="TPX14489.1"/>
    </source>
</evidence>
<evidence type="ECO:0000256" key="1">
    <source>
        <dbReference type="SAM" id="MobiDB-lite"/>
    </source>
</evidence>
<organism evidence="2 3">
    <name type="scientific">Thyridium curvatum</name>
    <dbReference type="NCBI Taxonomy" id="1093900"/>
    <lineage>
        <taxon>Eukaryota</taxon>
        <taxon>Fungi</taxon>
        <taxon>Dikarya</taxon>
        <taxon>Ascomycota</taxon>
        <taxon>Pezizomycotina</taxon>
        <taxon>Sordariomycetes</taxon>
        <taxon>Sordariomycetidae</taxon>
        <taxon>Thyridiales</taxon>
        <taxon>Thyridiaceae</taxon>
        <taxon>Thyridium</taxon>
    </lineage>
</organism>
<reference evidence="2 3" key="1">
    <citation type="submission" date="2019-06" db="EMBL/GenBank/DDBJ databases">
        <title>Draft genome sequence of the filamentous fungus Phialemoniopsis curvata isolated from diesel fuel.</title>
        <authorList>
            <person name="Varaljay V.A."/>
            <person name="Lyon W.J."/>
            <person name="Crouch A.L."/>
            <person name="Drake C.E."/>
            <person name="Hollomon J.M."/>
            <person name="Nadeau L.J."/>
            <person name="Nunn H.S."/>
            <person name="Stevenson B.S."/>
            <person name="Bojanowski C.L."/>
            <person name="Crookes-Goodson W.J."/>
        </authorList>
    </citation>
    <scope>NUCLEOTIDE SEQUENCE [LARGE SCALE GENOMIC DNA]</scope>
    <source>
        <strain evidence="2 3">D216</strain>
    </source>
</reference>
<dbReference type="AlphaFoldDB" id="A0A507BAU7"/>
<protein>
    <submittedName>
        <fullName evidence="2">Uncharacterized protein</fullName>
    </submittedName>
</protein>
<sequence>MRLTACLSPTCRAWKTHVHTNIDPRPFKPGLIQRQAAQTSRGRQRGADPYQPIGCSAYEGPEGILEDLEAGIHSESLANWPSGVQGYQGVDQREPDEVVASAAAKAAKVEADPAPAYQSPPFHQERRAMIQTSGPGMKACKMTGPAFLTAPPVLA</sequence>
<dbReference type="GeneID" id="41972900"/>
<keyword evidence="3" id="KW-1185">Reference proteome</keyword>
<comment type="caution">
    <text evidence="2">The sequence shown here is derived from an EMBL/GenBank/DDBJ whole genome shotgun (WGS) entry which is preliminary data.</text>
</comment>
<dbReference type="RefSeq" id="XP_030996200.1">
    <property type="nucleotide sequence ID" value="XM_031139976.1"/>
</dbReference>
<proteinExistence type="predicted"/>
<dbReference type="Proteomes" id="UP000319257">
    <property type="component" value="Unassembled WGS sequence"/>
</dbReference>
<gene>
    <name evidence="2" type="ORF">E0L32_005453</name>
</gene>
<name>A0A507BAU7_9PEZI</name>
<feature type="region of interest" description="Disordered" evidence="1">
    <location>
        <begin position="25"/>
        <end position="52"/>
    </location>
</feature>
<dbReference type="EMBL" id="SKBQ01000028">
    <property type="protein sequence ID" value="TPX14489.1"/>
    <property type="molecule type" value="Genomic_DNA"/>
</dbReference>
<evidence type="ECO:0000313" key="3">
    <source>
        <dbReference type="Proteomes" id="UP000319257"/>
    </source>
</evidence>
<dbReference type="InParanoid" id="A0A507BAU7"/>
<accession>A0A507BAU7</accession>